<evidence type="ECO:0008006" key="3">
    <source>
        <dbReference type="Google" id="ProtNLM"/>
    </source>
</evidence>
<dbReference type="EMBL" id="BGPR01005419">
    <property type="protein sequence ID" value="GBN10023.1"/>
    <property type="molecule type" value="Genomic_DNA"/>
</dbReference>
<accession>A0A4Y2L871</accession>
<dbReference type="GO" id="GO:0003676">
    <property type="term" value="F:nucleic acid binding"/>
    <property type="evidence" value="ECO:0007669"/>
    <property type="project" value="InterPro"/>
</dbReference>
<evidence type="ECO:0000313" key="1">
    <source>
        <dbReference type="EMBL" id="GBN10023.1"/>
    </source>
</evidence>
<protein>
    <recommendedName>
        <fullName evidence="3">RNase H type-1 domain-containing protein</fullName>
    </recommendedName>
</protein>
<keyword evidence="2" id="KW-1185">Reference proteome</keyword>
<comment type="caution">
    <text evidence="1">The sequence shown here is derived from an EMBL/GenBank/DDBJ whole genome shotgun (WGS) entry which is preliminary data.</text>
</comment>
<sequence>MTRTTPELAPSLQTSAPHQREVVSLSTYDSINNRLACTTDLNVIGFRAWNPPASKAETLPLGHRGLVEYAVALPTQQLRNKPASNQQQNPKNHNTIARKISKLRHSHPPIRVSRIKAYVRYIGNEEADRLAKEAAETEHFPEASLELPKSFIKTILRQKMMASWLMAWDDGDIGRLIHNAIPKVSLQPINWKSIEVLFFTGHGSFPSYLHSFNLAETSFRHTNPLCHGMSPHTSNHLAPPSQQHQPVWFRGVANNSMSGRSIHNFLYLLHSETSLFRPDPNNCFFLPLLVFSQSSAMLAIQLKM</sequence>
<gene>
    <name evidence="1" type="ORF">AVEN_33531_2</name>
</gene>
<dbReference type="InterPro" id="IPR036397">
    <property type="entry name" value="RNaseH_sf"/>
</dbReference>
<dbReference type="AlphaFoldDB" id="A0A4Y2L871"/>
<organism evidence="1 2">
    <name type="scientific">Araneus ventricosus</name>
    <name type="common">Orbweaver spider</name>
    <name type="synonym">Epeira ventricosa</name>
    <dbReference type="NCBI Taxonomy" id="182803"/>
    <lineage>
        <taxon>Eukaryota</taxon>
        <taxon>Metazoa</taxon>
        <taxon>Ecdysozoa</taxon>
        <taxon>Arthropoda</taxon>
        <taxon>Chelicerata</taxon>
        <taxon>Arachnida</taxon>
        <taxon>Araneae</taxon>
        <taxon>Araneomorphae</taxon>
        <taxon>Entelegynae</taxon>
        <taxon>Araneoidea</taxon>
        <taxon>Araneidae</taxon>
        <taxon>Araneus</taxon>
    </lineage>
</organism>
<dbReference type="Proteomes" id="UP000499080">
    <property type="component" value="Unassembled WGS sequence"/>
</dbReference>
<proteinExistence type="predicted"/>
<dbReference type="Gene3D" id="3.30.420.10">
    <property type="entry name" value="Ribonuclease H-like superfamily/Ribonuclease H"/>
    <property type="match status" value="1"/>
</dbReference>
<name>A0A4Y2L871_ARAVE</name>
<evidence type="ECO:0000313" key="2">
    <source>
        <dbReference type="Proteomes" id="UP000499080"/>
    </source>
</evidence>
<dbReference type="OrthoDB" id="8063525at2759"/>
<reference evidence="1 2" key="1">
    <citation type="journal article" date="2019" name="Sci. Rep.">
        <title>Orb-weaving spider Araneus ventricosus genome elucidates the spidroin gene catalogue.</title>
        <authorList>
            <person name="Kono N."/>
            <person name="Nakamura H."/>
            <person name="Ohtoshi R."/>
            <person name="Moran D.A.P."/>
            <person name="Shinohara A."/>
            <person name="Yoshida Y."/>
            <person name="Fujiwara M."/>
            <person name="Mori M."/>
            <person name="Tomita M."/>
            <person name="Arakawa K."/>
        </authorList>
    </citation>
    <scope>NUCLEOTIDE SEQUENCE [LARGE SCALE GENOMIC DNA]</scope>
</reference>